<dbReference type="Pfam" id="PF12796">
    <property type="entry name" value="Ank_2"/>
    <property type="match status" value="2"/>
</dbReference>
<evidence type="ECO:0000256" key="1">
    <source>
        <dbReference type="ARBA" id="ARBA00004413"/>
    </source>
</evidence>
<dbReference type="KEGG" id="adu:127740667"/>
<dbReference type="GeneID" id="127740667"/>
<name>A0A9C6WAL1_ARADU</name>
<dbReference type="AlphaFoldDB" id="A0A9C6WAL1"/>
<dbReference type="PANTHER" id="PTHR24121:SF22">
    <property type="entry name" value="PROTEIN ACCELERATED CELL DEATH 6-LIKE"/>
    <property type="match status" value="1"/>
</dbReference>
<sequence length="200" mass="22405">MDPNLFDAIRKSDIATFSSLLKENEGILNQKTADSYSTPLHIASKYGCTEMVSEIISMCPDMVCVENKKHETPIHEACRQENAKVLMLLLDANPNAAYKLYASCKSPLFLACSHGHLDMVNLLLNLPEIAERSIAEFNQTCILIAASRGHTEEETVFHIAVRYGCYHALEYLVKVSNGTNLLHCQDRYDTELSIKYTTSV</sequence>
<dbReference type="GO" id="GO:0005886">
    <property type="term" value="C:plasma membrane"/>
    <property type="evidence" value="ECO:0007669"/>
    <property type="project" value="UniProtKB-SubCell"/>
</dbReference>
<comment type="subcellular location">
    <subcellularLocation>
        <location evidence="1">Cell membrane</location>
        <topology evidence="1">Peripheral membrane protein</topology>
        <orientation evidence="1">Cytoplasmic side</orientation>
    </subcellularLocation>
</comment>
<dbReference type="Proteomes" id="UP000515211">
    <property type="component" value="Chromosome 7"/>
</dbReference>
<reference evidence="3" key="2">
    <citation type="submission" date="2025-08" db="UniProtKB">
        <authorList>
            <consortium name="RefSeq"/>
        </authorList>
    </citation>
    <scope>IDENTIFICATION</scope>
    <source>
        <tissue evidence="3">Whole plant</tissue>
    </source>
</reference>
<gene>
    <name evidence="3" type="primary">LOC127740667</name>
</gene>
<protein>
    <submittedName>
        <fullName evidence="3">Ankyrin repeat-containing protein ITN1-like</fullName>
    </submittedName>
</protein>
<dbReference type="SUPFAM" id="SSF48403">
    <property type="entry name" value="Ankyrin repeat"/>
    <property type="match status" value="1"/>
</dbReference>
<dbReference type="InterPro" id="IPR036770">
    <property type="entry name" value="Ankyrin_rpt-contain_sf"/>
</dbReference>
<accession>A0A9C6WAL1</accession>
<evidence type="ECO:0000313" key="2">
    <source>
        <dbReference type="Proteomes" id="UP000515211"/>
    </source>
</evidence>
<dbReference type="RefSeq" id="XP_052107987.1">
    <property type="nucleotide sequence ID" value="XM_052252027.1"/>
</dbReference>
<reference evidence="2" key="1">
    <citation type="journal article" date="2016" name="Nat. Genet.">
        <title>The genome sequences of Arachis duranensis and Arachis ipaensis, the diploid ancestors of cultivated peanut.</title>
        <authorList>
            <person name="Bertioli D.J."/>
            <person name="Cannon S.B."/>
            <person name="Froenicke L."/>
            <person name="Huang G."/>
            <person name="Farmer A.D."/>
            <person name="Cannon E.K."/>
            <person name="Liu X."/>
            <person name="Gao D."/>
            <person name="Clevenger J."/>
            <person name="Dash S."/>
            <person name="Ren L."/>
            <person name="Moretzsohn M.C."/>
            <person name="Shirasawa K."/>
            <person name="Huang W."/>
            <person name="Vidigal B."/>
            <person name="Abernathy B."/>
            <person name="Chu Y."/>
            <person name="Niederhuth C.E."/>
            <person name="Umale P."/>
            <person name="Araujo A.C."/>
            <person name="Kozik A."/>
            <person name="Kim K.D."/>
            <person name="Burow M.D."/>
            <person name="Varshney R.K."/>
            <person name="Wang X."/>
            <person name="Zhang X."/>
            <person name="Barkley N."/>
            <person name="Guimaraes P.M."/>
            <person name="Isobe S."/>
            <person name="Guo B."/>
            <person name="Liao B."/>
            <person name="Stalker H.T."/>
            <person name="Schmitz R.J."/>
            <person name="Scheffler B.E."/>
            <person name="Leal-Bertioli S.C."/>
            <person name="Xun X."/>
            <person name="Jackson S.A."/>
            <person name="Michelmore R."/>
            <person name="Ozias-Akins P."/>
        </authorList>
    </citation>
    <scope>NUCLEOTIDE SEQUENCE [LARGE SCALE GENOMIC DNA]</scope>
    <source>
        <strain evidence="2">cv. V14167</strain>
    </source>
</reference>
<dbReference type="SMART" id="SM00248">
    <property type="entry name" value="ANK"/>
    <property type="match status" value="4"/>
</dbReference>
<evidence type="ECO:0000313" key="3">
    <source>
        <dbReference type="RefSeq" id="XP_052107987.1"/>
    </source>
</evidence>
<dbReference type="InterPro" id="IPR002110">
    <property type="entry name" value="Ankyrin_rpt"/>
</dbReference>
<dbReference type="Gene3D" id="1.25.40.20">
    <property type="entry name" value="Ankyrin repeat-containing domain"/>
    <property type="match status" value="1"/>
</dbReference>
<dbReference type="PANTHER" id="PTHR24121">
    <property type="entry name" value="NO MECHANORECEPTOR POTENTIAL C, ISOFORM D-RELATED"/>
    <property type="match status" value="1"/>
</dbReference>
<proteinExistence type="predicted"/>
<organism evidence="2 3">
    <name type="scientific">Arachis duranensis</name>
    <name type="common">Wild peanut</name>
    <dbReference type="NCBI Taxonomy" id="130453"/>
    <lineage>
        <taxon>Eukaryota</taxon>
        <taxon>Viridiplantae</taxon>
        <taxon>Streptophyta</taxon>
        <taxon>Embryophyta</taxon>
        <taxon>Tracheophyta</taxon>
        <taxon>Spermatophyta</taxon>
        <taxon>Magnoliopsida</taxon>
        <taxon>eudicotyledons</taxon>
        <taxon>Gunneridae</taxon>
        <taxon>Pentapetalae</taxon>
        <taxon>rosids</taxon>
        <taxon>fabids</taxon>
        <taxon>Fabales</taxon>
        <taxon>Fabaceae</taxon>
        <taxon>Papilionoideae</taxon>
        <taxon>50 kb inversion clade</taxon>
        <taxon>dalbergioids sensu lato</taxon>
        <taxon>Dalbergieae</taxon>
        <taxon>Pterocarpus clade</taxon>
        <taxon>Arachis</taxon>
    </lineage>
</organism>
<keyword evidence="2" id="KW-1185">Reference proteome</keyword>